<feature type="domain" description="C-type lectin" evidence="1">
    <location>
        <begin position="107"/>
        <end position="222"/>
    </location>
</feature>
<protein>
    <recommendedName>
        <fullName evidence="1">C-type lectin domain-containing protein</fullName>
    </recommendedName>
</protein>
<dbReference type="Pfam" id="PF00059">
    <property type="entry name" value="Lectin_C"/>
    <property type="match status" value="1"/>
</dbReference>
<dbReference type="EMBL" id="CAJFDH010000005">
    <property type="protein sequence ID" value="CAD5225305.1"/>
    <property type="molecule type" value="Genomic_DNA"/>
</dbReference>
<dbReference type="OrthoDB" id="5877913at2759"/>
<dbReference type="CDD" id="cd00037">
    <property type="entry name" value="CLECT"/>
    <property type="match status" value="1"/>
</dbReference>
<comment type="caution">
    <text evidence="2">The sequence shown here is derived from an EMBL/GenBank/DDBJ whole genome shotgun (WGS) entry which is preliminary data.</text>
</comment>
<accession>A0A811LE16</accession>
<sequence length="254" mass="28706">MAIARYTAVAYNNNPSTISCARLRGRNVRDAAVTLRHGGVKGTERPFPFRSRPLKPYRRSHHPHCQFIELPTKATMSSSLTLFVLALVLGYSSASSPCPEGWRYSPFTSKCYKLFSDKTSWTTAEYKCAFQGAHHISVHDATDNQFVAELARQANIVWLGAVQYGTDREYTWADHTPFGSFENWENGRRPTYHKGKKCSKFDGITGKWIQSCCKVPAAFICSKPAAVLPDAIIEDDTGINEDFRRTRLAFRRRV</sequence>
<name>A0A811LE16_9BILA</name>
<organism evidence="2 3">
    <name type="scientific">Bursaphelenchus okinawaensis</name>
    <dbReference type="NCBI Taxonomy" id="465554"/>
    <lineage>
        <taxon>Eukaryota</taxon>
        <taxon>Metazoa</taxon>
        <taxon>Ecdysozoa</taxon>
        <taxon>Nematoda</taxon>
        <taxon>Chromadorea</taxon>
        <taxon>Rhabditida</taxon>
        <taxon>Tylenchina</taxon>
        <taxon>Tylenchomorpha</taxon>
        <taxon>Aphelenchoidea</taxon>
        <taxon>Aphelenchoididae</taxon>
        <taxon>Bursaphelenchus</taxon>
    </lineage>
</organism>
<dbReference type="PROSITE" id="PS51257">
    <property type="entry name" value="PROKAR_LIPOPROTEIN"/>
    <property type="match status" value="1"/>
</dbReference>
<dbReference type="EMBL" id="CAJFCW020000005">
    <property type="protein sequence ID" value="CAG9120687.1"/>
    <property type="molecule type" value="Genomic_DNA"/>
</dbReference>
<dbReference type="PANTHER" id="PTHR22803">
    <property type="entry name" value="MANNOSE, PHOSPHOLIPASE, LECTIN RECEPTOR RELATED"/>
    <property type="match status" value="1"/>
</dbReference>
<evidence type="ECO:0000313" key="3">
    <source>
        <dbReference type="Proteomes" id="UP000614601"/>
    </source>
</evidence>
<keyword evidence="3" id="KW-1185">Reference proteome</keyword>
<dbReference type="InterPro" id="IPR016187">
    <property type="entry name" value="CTDL_fold"/>
</dbReference>
<gene>
    <name evidence="2" type="ORF">BOKJ2_LOCUS11512</name>
</gene>
<dbReference type="SMART" id="SM00034">
    <property type="entry name" value="CLECT"/>
    <property type="match status" value="1"/>
</dbReference>
<dbReference type="InterPro" id="IPR001304">
    <property type="entry name" value="C-type_lectin-like"/>
</dbReference>
<evidence type="ECO:0000259" key="1">
    <source>
        <dbReference type="PROSITE" id="PS50041"/>
    </source>
</evidence>
<dbReference type="Proteomes" id="UP000614601">
    <property type="component" value="Unassembled WGS sequence"/>
</dbReference>
<dbReference type="Proteomes" id="UP000783686">
    <property type="component" value="Unassembled WGS sequence"/>
</dbReference>
<dbReference type="SUPFAM" id="SSF56436">
    <property type="entry name" value="C-type lectin-like"/>
    <property type="match status" value="1"/>
</dbReference>
<dbReference type="InterPro" id="IPR016186">
    <property type="entry name" value="C-type_lectin-like/link_sf"/>
</dbReference>
<proteinExistence type="predicted"/>
<dbReference type="Gene3D" id="3.10.100.10">
    <property type="entry name" value="Mannose-Binding Protein A, subunit A"/>
    <property type="match status" value="1"/>
</dbReference>
<dbReference type="PROSITE" id="PS50041">
    <property type="entry name" value="C_TYPE_LECTIN_2"/>
    <property type="match status" value="1"/>
</dbReference>
<dbReference type="InterPro" id="IPR050111">
    <property type="entry name" value="C-type_lectin/snaclec_domain"/>
</dbReference>
<dbReference type="AlphaFoldDB" id="A0A811LE16"/>
<evidence type="ECO:0000313" key="2">
    <source>
        <dbReference type="EMBL" id="CAD5225305.1"/>
    </source>
</evidence>
<reference evidence="2" key="1">
    <citation type="submission" date="2020-09" db="EMBL/GenBank/DDBJ databases">
        <authorList>
            <person name="Kikuchi T."/>
        </authorList>
    </citation>
    <scope>NUCLEOTIDE SEQUENCE</scope>
    <source>
        <strain evidence="2">SH1</strain>
    </source>
</reference>